<dbReference type="Gene3D" id="3.90.1150.10">
    <property type="entry name" value="Aspartate Aminotransferase, domain 1"/>
    <property type="match status" value="1"/>
</dbReference>
<gene>
    <name evidence="7" type="ORF">MGWOODY_Clf1885</name>
</gene>
<evidence type="ECO:0000313" key="7">
    <source>
        <dbReference type="EMBL" id="CUV02762.1"/>
    </source>
</evidence>
<evidence type="ECO:0000256" key="2">
    <source>
        <dbReference type="ARBA" id="ARBA00007441"/>
    </source>
</evidence>
<feature type="domain" description="Aminotransferase class I/classII large" evidence="6">
    <location>
        <begin position="2"/>
        <end position="143"/>
    </location>
</feature>
<organism evidence="7">
    <name type="scientific">hydrothermal vent metagenome</name>
    <dbReference type="NCBI Taxonomy" id="652676"/>
    <lineage>
        <taxon>unclassified sequences</taxon>
        <taxon>metagenomes</taxon>
        <taxon>ecological metagenomes</taxon>
    </lineage>
</organism>
<keyword evidence="3 7" id="KW-0032">Aminotransferase</keyword>
<dbReference type="PANTHER" id="PTHR46383:SF1">
    <property type="entry name" value="ASPARTATE AMINOTRANSFERASE"/>
    <property type="match status" value="1"/>
</dbReference>
<dbReference type="Gene3D" id="3.40.640.10">
    <property type="entry name" value="Type I PLP-dependent aspartate aminotransferase-like (Major domain)"/>
    <property type="match status" value="1"/>
</dbReference>
<comment type="cofactor">
    <cofactor evidence="1">
        <name>pyridoxal 5'-phosphate</name>
        <dbReference type="ChEBI" id="CHEBI:597326"/>
    </cofactor>
</comment>
<evidence type="ECO:0000256" key="1">
    <source>
        <dbReference type="ARBA" id="ARBA00001933"/>
    </source>
</evidence>
<dbReference type="EC" id="2.6.1.1" evidence="7"/>
<dbReference type="InterPro" id="IPR015422">
    <property type="entry name" value="PyrdxlP-dep_Trfase_small"/>
</dbReference>
<dbReference type="GO" id="GO:0006520">
    <property type="term" value="P:amino acid metabolic process"/>
    <property type="evidence" value="ECO:0007669"/>
    <property type="project" value="InterPro"/>
</dbReference>
<evidence type="ECO:0000256" key="5">
    <source>
        <dbReference type="ARBA" id="ARBA00022898"/>
    </source>
</evidence>
<protein>
    <submittedName>
        <fullName evidence="7">Aspartate aminotransferase</fullName>
        <ecNumber evidence="7">2.6.1.1</ecNumber>
    </submittedName>
</protein>
<dbReference type="PROSITE" id="PS00599">
    <property type="entry name" value="AA_TRANSFER_CLASS_2"/>
    <property type="match status" value="1"/>
</dbReference>
<dbReference type="InterPro" id="IPR004839">
    <property type="entry name" value="Aminotransferase_I/II_large"/>
</dbReference>
<dbReference type="SUPFAM" id="SSF53383">
    <property type="entry name" value="PLP-dependent transferases"/>
    <property type="match status" value="1"/>
</dbReference>
<evidence type="ECO:0000256" key="3">
    <source>
        <dbReference type="ARBA" id="ARBA00022576"/>
    </source>
</evidence>
<name>A0A160V9P5_9ZZZZ</name>
<dbReference type="InterPro" id="IPR015424">
    <property type="entry name" value="PyrdxlP-dep_Trfase"/>
</dbReference>
<dbReference type="Pfam" id="PF00155">
    <property type="entry name" value="Aminotran_1_2"/>
    <property type="match status" value="1"/>
</dbReference>
<evidence type="ECO:0000256" key="4">
    <source>
        <dbReference type="ARBA" id="ARBA00022679"/>
    </source>
</evidence>
<dbReference type="GO" id="GO:0004069">
    <property type="term" value="F:L-aspartate:2-oxoglutarate aminotransferase activity"/>
    <property type="evidence" value="ECO:0007669"/>
    <property type="project" value="UniProtKB-EC"/>
</dbReference>
<proteinExistence type="inferred from homology"/>
<reference evidence="7" key="1">
    <citation type="submission" date="2015-10" db="EMBL/GenBank/DDBJ databases">
        <authorList>
            <person name="Gilbert D.G."/>
        </authorList>
    </citation>
    <scope>NUCLEOTIDE SEQUENCE</scope>
</reference>
<comment type="similarity">
    <text evidence="2">Belongs to the class-I pyridoxal-phosphate-dependent aminotransferase family.</text>
</comment>
<dbReference type="InterPro" id="IPR050596">
    <property type="entry name" value="AspAT/PAT-like"/>
</dbReference>
<keyword evidence="5" id="KW-0663">Pyridoxal phosphate</keyword>
<dbReference type="GO" id="GO:0030170">
    <property type="term" value="F:pyridoxal phosphate binding"/>
    <property type="evidence" value="ECO:0007669"/>
    <property type="project" value="InterPro"/>
</dbReference>
<dbReference type="InterPro" id="IPR015421">
    <property type="entry name" value="PyrdxlP-dep_Trfase_major"/>
</dbReference>
<dbReference type="InterPro" id="IPR001917">
    <property type="entry name" value="Aminotrans_II_pyridoxalP_BS"/>
</dbReference>
<keyword evidence="4 7" id="KW-0808">Transferase</keyword>
<accession>A0A160V9P5</accession>
<dbReference type="PANTHER" id="PTHR46383">
    <property type="entry name" value="ASPARTATE AMINOTRANSFERASE"/>
    <property type="match status" value="1"/>
</dbReference>
<dbReference type="EMBL" id="FAXA01000307">
    <property type="protein sequence ID" value="CUV02762.1"/>
    <property type="molecule type" value="Genomic_DNA"/>
</dbReference>
<sequence>MAQVAIEHDLLVVCDETYEYFMYGEQRHVTLATFPGMWERTLTSYTFTKAYAMSGWRLGCIVGPKQLLEPLRKVHEHTASFVSPFVQAAGIAALDGPQNHIEGWRLSCETLRSVVAARLNSVPGLDCAVPQGATFVFPRYSANYTLAELGTKAPALDDNQESPALICSA</sequence>
<dbReference type="AlphaFoldDB" id="A0A160V9P5"/>
<dbReference type="CDD" id="cd00609">
    <property type="entry name" value="AAT_like"/>
    <property type="match status" value="1"/>
</dbReference>
<evidence type="ECO:0000259" key="6">
    <source>
        <dbReference type="Pfam" id="PF00155"/>
    </source>
</evidence>